<accession>A0ABM9XRM9</accession>
<protein>
    <submittedName>
        <fullName evidence="1">Uncharacterized protein</fullName>
    </submittedName>
</protein>
<dbReference type="EMBL" id="ACHF01000020">
    <property type="protein sequence ID" value="EEI63839.1"/>
    <property type="molecule type" value="Genomic_DNA"/>
</dbReference>
<organism evidence="1 2">
    <name type="scientific">Corynebacterium glucuronolyticum ATCC 51866</name>
    <dbReference type="NCBI Taxonomy" id="548478"/>
    <lineage>
        <taxon>Bacteria</taxon>
        <taxon>Bacillati</taxon>
        <taxon>Actinomycetota</taxon>
        <taxon>Actinomycetes</taxon>
        <taxon>Mycobacteriales</taxon>
        <taxon>Corynebacteriaceae</taxon>
        <taxon>Corynebacterium</taxon>
    </lineage>
</organism>
<evidence type="ECO:0000313" key="2">
    <source>
        <dbReference type="Proteomes" id="UP000006237"/>
    </source>
</evidence>
<evidence type="ECO:0000313" key="1">
    <source>
        <dbReference type="EMBL" id="EEI63839.1"/>
    </source>
</evidence>
<gene>
    <name evidence="1" type="ORF">HMPREF0293_0635</name>
</gene>
<proteinExistence type="predicted"/>
<name>A0ABM9XRM9_9CORY</name>
<comment type="caution">
    <text evidence="1">The sequence shown here is derived from an EMBL/GenBank/DDBJ whole genome shotgun (WGS) entry which is preliminary data.</text>
</comment>
<reference evidence="1 2" key="1">
    <citation type="submission" date="2009-01" db="EMBL/GenBank/DDBJ databases">
        <authorList>
            <person name="Qin X."/>
            <person name="Bachman B."/>
            <person name="Battles P."/>
            <person name="Bell A."/>
            <person name="Bess C."/>
            <person name="Bickham C."/>
            <person name="Chaboub L."/>
            <person name="Chen D."/>
            <person name="Coyle M."/>
            <person name="Deiros D.R."/>
            <person name="Dinh H."/>
            <person name="Forbes L."/>
            <person name="Fowler G."/>
            <person name="Francisco L."/>
            <person name="Fu Q."/>
            <person name="Gubbala S."/>
            <person name="Hale W."/>
            <person name="Han Y."/>
            <person name="Hemphill L."/>
            <person name="Highlander S.K."/>
            <person name="Hirani K."/>
            <person name="Hogues M."/>
            <person name="Jackson L."/>
            <person name="Jakkamsetti A."/>
            <person name="Javaid M."/>
            <person name="Jiang H."/>
            <person name="Korchina V."/>
            <person name="Kovar C."/>
            <person name="Lara F."/>
            <person name="Lee S."/>
            <person name="Mata R."/>
            <person name="Mathew T."/>
            <person name="Moen C."/>
            <person name="Morales K."/>
            <person name="Munidasa M."/>
            <person name="Nazareth L."/>
            <person name="Ngo R."/>
            <person name="Nguyen L."/>
            <person name="Okwuonu G."/>
            <person name="Ongeri F."/>
            <person name="Patil S."/>
            <person name="Petrosino J."/>
            <person name="Pham C."/>
            <person name="Pham P."/>
            <person name="Pu L.-L."/>
            <person name="Puazo M."/>
            <person name="Raj R."/>
            <person name="Reid J."/>
            <person name="Rouhana J."/>
            <person name="Saada N."/>
            <person name="Shang Y."/>
            <person name="Simmons D."/>
            <person name="Thornton R."/>
            <person name="Warren J."/>
            <person name="Weissenberger G."/>
            <person name="Zhang J."/>
            <person name="Zhang L."/>
            <person name="Zhou C."/>
            <person name="Zhu D."/>
            <person name="Muzny D."/>
            <person name="Worley K."/>
            <person name="Gibbs R."/>
        </authorList>
    </citation>
    <scope>NUCLEOTIDE SEQUENCE [LARGE SCALE GENOMIC DNA]</scope>
    <source>
        <strain evidence="1 2">ATCC 51866</strain>
    </source>
</reference>
<dbReference type="Proteomes" id="UP000006237">
    <property type="component" value="Unassembled WGS sequence"/>
</dbReference>
<keyword evidence="2" id="KW-1185">Reference proteome</keyword>
<sequence>MKGHNTRPRAQAARILTDIPAALDNFEKTIYKAKQNLPGGIRVCPVDIQAIRVPAQPGRWKSIIPLGKGLNDAEMGLTVAGVVIVALPQIKPLLP</sequence>